<keyword evidence="1" id="KW-0472">Membrane</keyword>
<dbReference type="InterPro" id="IPR006029">
    <property type="entry name" value="Neurotrans-gated_channel_TM"/>
</dbReference>
<proteinExistence type="predicted"/>
<dbReference type="EMBL" id="JAIZAY010000016">
    <property type="protein sequence ID" value="KAJ8026587.1"/>
    <property type="molecule type" value="Genomic_DNA"/>
</dbReference>
<evidence type="ECO:0000259" key="2">
    <source>
        <dbReference type="Pfam" id="PF02932"/>
    </source>
</evidence>
<feature type="domain" description="Neurotransmitter-gated ion-channel transmembrane" evidence="2">
    <location>
        <begin position="65"/>
        <end position="141"/>
    </location>
</feature>
<feature type="transmembrane region" description="Helical" evidence="1">
    <location>
        <begin position="127"/>
        <end position="149"/>
    </location>
</feature>
<accession>A0A9Q0YQA0</accession>
<dbReference type="PANTHER" id="PTHR18945">
    <property type="entry name" value="NEUROTRANSMITTER GATED ION CHANNEL"/>
    <property type="match status" value="1"/>
</dbReference>
<dbReference type="GO" id="GO:0005216">
    <property type="term" value="F:monoatomic ion channel activity"/>
    <property type="evidence" value="ECO:0007669"/>
    <property type="project" value="InterPro"/>
</dbReference>
<dbReference type="Pfam" id="PF02932">
    <property type="entry name" value="Neur_chan_memb"/>
    <property type="match status" value="1"/>
</dbReference>
<name>A0A9Q0YQA0_HOLLE</name>
<dbReference type="GO" id="GO:0004888">
    <property type="term" value="F:transmembrane signaling receptor activity"/>
    <property type="evidence" value="ECO:0007669"/>
    <property type="project" value="InterPro"/>
</dbReference>
<feature type="transmembrane region" description="Helical" evidence="1">
    <location>
        <begin position="90"/>
        <end position="107"/>
    </location>
</feature>
<keyword evidence="4" id="KW-1185">Reference proteome</keyword>
<protein>
    <submittedName>
        <fullName evidence="3">5-hydroxytryptamine receptor 3A</fullName>
    </submittedName>
</protein>
<dbReference type="GO" id="GO:0016020">
    <property type="term" value="C:membrane"/>
    <property type="evidence" value="ECO:0007669"/>
    <property type="project" value="InterPro"/>
</dbReference>
<keyword evidence="1" id="KW-1133">Transmembrane helix</keyword>
<dbReference type="Gene3D" id="1.20.58.390">
    <property type="entry name" value="Neurotransmitter-gated ion-channel transmembrane domain"/>
    <property type="match status" value="1"/>
</dbReference>
<dbReference type="CDD" id="cd19051">
    <property type="entry name" value="LGIC_TM_cation"/>
    <property type="match status" value="1"/>
</dbReference>
<organism evidence="3 4">
    <name type="scientific">Holothuria leucospilota</name>
    <name type="common">Black long sea cucumber</name>
    <name type="synonym">Mertensiothuria leucospilota</name>
    <dbReference type="NCBI Taxonomy" id="206669"/>
    <lineage>
        <taxon>Eukaryota</taxon>
        <taxon>Metazoa</taxon>
        <taxon>Echinodermata</taxon>
        <taxon>Eleutherozoa</taxon>
        <taxon>Echinozoa</taxon>
        <taxon>Holothuroidea</taxon>
        <taxon>Aspidochirotacea</taxon>
        <taxon>Aspidochirotida</taxon>
        <taxon>Holothuriidae</taxon>
        <taxon>Holothuria</taxon>
    </lineage>
</organism>
<gene>
    <name evidence="3" type="ORF">HOLleu_31465</name>
</gene>
<evidence type="ECO:0000256" key="1">
    <source>
        <dbReference type="SAM" id="Phobius"/>
    </source>
</evidence>
<dbReference type="Proteomes" id="UP001152320">
    <property type="component" value="Chromosome 16"/>
</dbReference>
<dbReference type="AlphaFoldDB" id="A0A9Q0YQA0"/>
<evidence type="ECO:0000313" key="4">
    <source>
        <dbReference type="Proteomes" id="UP001152320"/>
    </source>
</evidence>
<sequence>MYLTAEQPDTPSSVDSFEWNLLNTTIWNYVFPYNSSIYSGSSSWYSGVYLCVYLQRDPNYYISTLIIPSTLMCIMAFVTFLAPPDSGERISLGVSMVLGLTVFQLLISNTLPTSSKTLPVLSGYLTVNFILACLAVPFSLFNINIAYSIGKLTILKKTMDQNVAPCAFAIFSLCVHI</sequence>
<comment type="caution">
    <text evidence="3">The sequence shown here is derived from an EMBL/GenBank/DDBJ whole genome shotgun (WGS) entry which is preliminary data.</text>
</comment>
<keyword evidence="1" id="KW-0812">Transmembrane</keyword>
<keyword evidence="3" id="KW-0675">Receptor</keyword>
<dbReference type="OrthoDB" id="5975154at2759"/>
<evidence type="ECO:0000313" key="3">
    <source>
        <dbReference type="EMBL" id="KAJ8026587.1"/>
    </source>
</evidence>
<dbReference type="InterPro" id="IPR006201">
    <property type="entry name" value="Neur_channel"/>
</dbReference>
<dbReference type="InterPro" id="IPR036719">
    <property type="entry name" value="Neuro-gated_channel_TM_sf"/>
</dbReference>
<dbReference type="InterPro" id="IPR038050">
    <property type="entry name" value="Neuro_actylchol_rec"/>
</dbReference>
<feature type="transmembrane region" description="Helical" evidence="1">
    <location>
        <begin position="60"/>
        <end position="83"/>
    </location>
</feature>
<dbReference type="SUPFAM" id="SSF90112">
    <property type="entry name" value="Neurotransmitter-gated ion-channel transmembrane pore"/>
    <property type="match status" value="1"/>
</dbReference>
<reference evidence="3" key="1">
    <citation type="submission" date="2021-10" db="EMBL/GenBank/DDBJ databases">
        <title>Tropical sea cucumber genome reveals ecological adaptation and Cuvierian tubules defense mechanism.</title>
        <authorList>
            <person name="Chen T."/>
        </authorList>
    </citation>
    <scope>NUCLEOTIDE SEQUENCE</scope>
    <source>
        <strain evidence="3">Nanhai2018</strain>
        <tissue evidence="3">Muscle</tissue>
    </source>
</reference>